<dbReference type="GeneID" id="17308460"/>
<dbReference type="InterPro" id="IPR046357">
    <property type="entry name" value="PPIase_dom_sf"/>
</dbReference>
<feature type="domain" description="PPIase FKBP-type" evidence="6">
    <location>
        <begin position="11"/>
        <end position="95"/>
    </location>
</feature>
<dbReference type="Proteomes" id="UP000011087">
    <property type="component" value="Unassembled WGS sequence"/>
</dbReference>
<dbReference type="EC" id="5.2.1.8" evidence="2 5"/>
<reference evidence="8" key="3">
    <citation type="submission" date="2015-06" db="UniProtKB">
        <authorList>
            <consortium name="EnsemblProtists"/>
        </authorList>
    </citation>
    <scope>IDENTIFICATION</scope>
</reference>
<dbReference type="PANTHER" id="PTHR43811:SF26">
    <property type="entry name" value="PEPTIDYL-PROLYL CIS-TRANS ISOMERASE FKBP16-1, CHLOROPLASTIC"/>
    <property type="match status" value="1"/>
</dbReference>
<gene>
    <name evidence="7" type="ORF">GUITHDRAFT_65692</name>
</gene>
<evidence type="ECO:0000313" key="7">
    <source>
        <dbReference type="EMBL" id="EKX51954.1"/>
    </source>
</evidence>
<evidence type="ECO:0000313" key="8">
    <source>
        <dbReference type="EnsemblProtists" id="EKX51954"/>
    </source>
</evidence>
<sequence>MCRDGPAIGPDSFVSVQYVLRRSNGYFVDASYGFDRFDTFDFKMGRQQVIPGFEKAILGMHVGARRRFILPPEIGYTQGVGDNKPGPMPPGLKRS</sequence>
<evidence type="ECO:0000256" key="4">
    <source>
        <dbReference type="ARBA" id="ARBA00023235"/>
    </source>
</evidence>
<keyword evidence="9" id="KW-1185">Reference proteome</keyword>
<dbReference type="HOGENOM" id="CLU_2377224_0_0_1"/>
<comment type="catalytic activity">
    <reaction evidence="1 5">
        <text>[protein]-peptidylproline (omega=180) = [protein]-peptidylproline (omega=0)</text>
        <dbReference type="Rhea" id="RHEA:16237"/>
        <dbReference type="Rhea" id="RHEA-COMP:10747"/>
        <dbReference type="Rhea" id="RHEA-COMP:10748"/>
        <dbReference type="ChEBI" id="CHEBI:83833"/>
        <dbReference type="ChEBI" id="CHEBI:83834"/>
        <dbReference type="EC" id="5.2.1.8"/>
    </reaction>
</comment>
<accession>L1JUG7</accession>
<dbReference type="GO" id="GO:0003755">
    <property type="term" value="F:peptidyl-prolyl cis-trans isomerase activity"/>
    <property type="evidence" value="ECO:0007669"/>
    <property type="project" value="UniProtKB-KW"/>
</dbReference>
<dbReference type="OrthoDB" id="3310at2759"/>
<evidence type="ECO:0000256" key="3">
    <source>
        <dbReference type="ARBA" id="ARBA00023110"/>
    </source>
</evidence>
<evidence type="ECO:0000256" key="1">
    <source>
        <dbReference type="ARBA" id="ARBA00000971"/>
    </source>
</evidence>
<dbReference type="AlphaFoldDB" id="L1JUG7"/>
<dbReference type="PROSITE" id="PS50059">
    <property type="entry name" value="FKBP_PPIASE"/>
    <property type="match status" value="1"/>
</dbReference>
<dbReference type="Pfam" id="PF00254">
    <property type="entry name" value="FKBP_C"/>
    <property type="match status" value="1"/>
</dbReference>
<evidence type="ECO:0000313" key="9">
    <source>
        <dbReference type="Proteomes" id="UP000011087"/>
    </source>
</evidence>
<name>L1JUG7_GUITC</name>
<evidence type="ECO:0000256" key="2">
    <source>
        <dbReference type="ARBA" id="ARBA00013194"/>
    </source>
</evidence>
<dbReference type="STRING" id="905079.L1JUG7"/>
<dbReference type="KEGG" id="gtt:GUITHDRAFT_65692"/>
<dbReference type="SUPFAM" id="SSF54534">
    <property type="entry name" value="FKBP-like"/>
    <property type="match status" value="1"/>
</dbReference>
<dbReference type="EMBL" id="JH992974">
    <property type="protein sequence ID" value="EKX51954.1"/>
    <property type="molecule type" value="Genomic_DNA"/>
</dbReference>
<keyword evidence="3 5" id="KW-0697">Rotamase</keyword>
<keyword evidence="4 5" id="KW-0413">Isomerase</keyword>
<reference evidence="7 9" key="1">
    <citation type="journal article" date="2012" name="Nature">
        <title>Algal genomes reveal evolutionary mosaicism and the fate of nucleomorphs.</title>
        <authorList>
            <consortium name="DOE Joint Genome Institute"/>
            <person name="Curtis B.A."/>
            <person name="Tanifuji G."/>
            <person name="Burki F."/>
            <person name="Gruber A."/>
            <person name="Irimia M."/>
            <person name="Maruyama S."/>
            <person name="Arias M.C."/>
            <person name="Ball S.G."/>
            <person name="Gile G.H."/>
            <person name="Hirakawa Y."/>
            <person name="Hopkins J.F."/>
            <person name="Kuo A."/>
            <person name="Rensing S.A."/>
            <person name="Schmutz J."/>
            <person name="Symeonidi A."/>
            <person name="Elias M."/>
            <person name="Eveleigh R.J."/>
            <person name="Herman E.K."/>
            <person name="Klute M.J."/>
            <person name="Nakayama T."/>
            <person name="Obornik M."/>
            <person name="Reyes-Prieto A."/>
            <person name="Armbrust E.V."/>
            <person name="Aves S.J."/>
            <person name="Beiko R.G."/>
            <person name="Coutinho P."/>
            <person name="Dacks J.B."/>
            <person name="Durnford D.G."/>
            <person name="Fast N.M."/>
            <person name="Green B.R."/>
            <person name="Grisdale C.J."/>
            <person name="Hempel F."/>
            <person name="Henrissat B."/>
            <person name="Hoppner M.P."/>
            <person name="Ishida K."/>
            <person name="Kim E."/>
            <person name="Koreny L."/>
            <person name="Kroth P.G."/>
            <person name="Liu Y."/>
            <person name="Malik S.B."/>
            <person name="Maier U.G."/>
            <person name="McRose D."/>
            <person name="Mock T."/>
            <person name="Neilson J.A."/>
            <person name="Onodera N.T."/>
            <person name="Poole A.M."/>
            <person name="Pritham E.J."/>
            <person name="Richards T.A."/>
            <person name="Rocap G."/>
            <person name="Roy S.W."/>
            <person name="Sarai C."/>
            <person name="Schaack S."/>
            <person name="Shirato S."/>
            <person name="Slamovits C.H."/>
            <person name="Spencer D.F."/>
            <person name="Suzuki S."/>
            <person name="Worden A.Z."/>
            <person name="Zauner S."/>
            <person name="Barry K."/>
            <person name="Bell C."/>
            <person name="Bharti A.K."/>
            <person name="Crow J.A."/>
            <person name="Grimwood J."/>
            <person name="Kramer R."/>
            <person name="Lindquist E."/>
            <person name="Lucas S."/>
            <person name="Salamov A."/>
            <person name="McFadden G.I."/>
            <person name="Lane C.E."/>
            <person name="Keeling P.J."/>
            <person name="Gray M.W."/>
            <person name="Grigoriev I.V."/>
            <person name="Archibald J.M."/>
        </authorList>
    </citation>
    <scope>NUCLEOTIDE SEQUENCE</scope>
    <source>
        <strain evidence="7 9">CCMP2712</strain>
    </source>
</reference>
<organism evidence="7">
    <name type="scientific">Guillardia theta (strain CCMP2712)</name>
    <name type="common">Cryptophyte</name>
    <dbReference type="NCBI Taxonomy" id="905079"/>
    <lineage>
        <taxon>Eukaryota</taxon>
        <taxon>Cryptophyceae</taxon>
        <taxon>Pyrenomonadales</taxon>
        <taxon>Geminigeraceae</taxon>
        <taxon>Guillardia</taxon>
    </lineage>
</organism>
<protein>
    <recommendedName>
        <fullName evidence="2 5">peptidylprolyl isomerase</fullName>
        <ecNumber evidence="2 5">5.2.1.8</ecNumber>
    </recommendedName>
</protein>
<proteinExistence type="predicted"/>
<evidence type="ECO:0000256" key="5">
    <source>
        <dbReference type="PROSITE-ProRule" id="PRU00277"/>
    </source>
</evidence>
<dbReference type="Gene3D" id="3.10.50.40">
    <property type="match status" value="1"/>
</dbReference>
<reference evidence="9" key="2">
    <citation type="submission" date="2012-11" db="EMBL/GenBank/DDBJ databases">
        <authorList>
            <person name="Kuo A."/>
            <person name="Curtis B.A."/>
            <person name="Tanifuji G."/>
            <person name="Burki F."/>
            <person name="Gruber A."/>
            <person name="Irimia M."/>
            <person name="Maruyama S."/>
            <person name="Arias M.C."/>
            <person name="Ball S.G."/>
            <person name="Gile G.H."/>
            <person name="Hirakawa Y."/>
            <person name="Hopkins J.F."/>
            <person name="Rensing S.A."/>
            <person name="Schmutz J."/>
            <person name="Symeonidi A."/>
            <person name="Elias M."/>
            <person name="Eveleigh R.J."/>
            <person name="Herman E.K."/>
            <person name="Klute M.J."/>
            <person name="Nakayama T."/>
            <person name="Obornik M."/>
            <person name="Reyes-Prieto A."/>
            <person name="Armbrust E.V."/>
            <person name="Aves S.J."/>
            <person name="Beiko R.G."/>
            <person name="Coutinho P."/>
            <person name="Dacks J.B."/>
            <person name="Durnford D.G."/>
            <person name="Fast N.M."/>
            <person name="Green B.R."/>
            <person name="Grisdale C."/>
            <person name="Hempe F."/>
            <person name="Henrissat B."/>
            <person name="Hoppner M.P."/>
            <person name="Ishida K.-I."/>
            <person name="Kim E."/>
            <person name="Koreny L."/>
            <person name="Kroth P.G."/>
            <person name="Liu Y."/>
            <person name="Malik S.-B."/>
            <person name="Maier U.G."/>
            <person name="McRose D."/>
            <person name="Mock T."/>
            <person name="Neilson J.A."/>
            <person name="Onodera N.T."/>
            <person name="Poole A.M."/>
            <person name="Pritham E.J."/>
            <person name="Richards T.A."/>
            <person name="Rocap G."/>
            <person name="Roy S.W."/>
            <person name="Sarai C."/>
            <person name="Schaack S."/>
            <person name="Shirato S."/>
            <person name="Slamovits C.H."/>
            <person name="Spencer D.F."/>
            <person name="Suzuki S."/>
            <person name="Worden A.Z."/>
            <person name="Zauner S."/>
            <person name="Barry K."/>
            <person name="Bell C."/>
            <person name="Bharti A.K."/>
            <person name="Crow J.A."/>
            <person name="Grimwood J."/>
            <person name="Kramer R."/>
            <person name="Lindquist E."/>
            <person name="Lucas S."/>
            <person name="Salamov A."/>
            <person name="McFadden G.I."/>
            <person name="Lane C.E."/>
            <person name="Keeling P.J."/>
            <person name="Gray M.W."/>
            <person name="Grigoriev I.V."/>
            <person name="Archibald J.M."/>
        </authorList>
    </citation>
    <scope>NUCLEOTIDE SEQUENCE</scope>
    <source>
        <strain evidence="9">CCMP2712</strain>
    </source>
</reference>
<dbReference type="PANTHER" id="PTHR43811">
    <property type="entry name" value="FKBP-TYPE PEPTIDYL-PROLYL CIS-TRANS ISOMERASE FKPA"/>
    <property type="match status" value="1"/>
</dbReference>
<evidence type="ECO:0000259" key="6">
    <source>
        <dbReference type="PROSITE" id="PS50059"/>
    </source>
</evidence>
<dbReference type="RefSeq" id="XP_005838934.1">
    <property type="nucleotide sequence ID" value="XM_005838877.1"/>
</dbReference>
<dbReference type="EnsemblProtists" id="EKX51954">
    <property type="protein sequence ID" value="EKX51954"/>
    <property type="gene ID" value="GUITHDRAFT_65692"/>
</dbReference>
<dbReference type="PaxDb" id="55529-EKX51954"/>
<dbReference type="InterPro" id="IPR001179">
    <property type="entry name" value="PPIase_FKBP_dom"/>
</dbReference>